<evidence type="ECO:0000313" key="3">
    <source>
        <dbReference type="Proteomes" id="UP000321424"/>
    </source>
</evidence>
<keyword evidence="1" id="KW-1133">Transmembrane helix</keyword>
<dbReference type="InterPro" id="IPR025597">
    <property type="entry name" value="DUF4345"/>
</dbReference>
<dbReference type="EMBL" id="BJXA01000004">
    <property type="protein sequence ID" value="GEM36652.1"/>
    <property type="molecule type" value="Genomic_DNA"/>
</dbReference>
<keyword evidence="3" id="KW-1185">Reference proteome</keyword>
<organism evidence="2 3">
    <name type="scientific">Nocardia ninae NBRC 108245</name>
    <dbReference type="NCBI Taxonomy" id="1210091"/>
    <lineage>
        <taxon>Bacteria</taxon>
        <taxon>Bacillati</taxon>
        <taxon>Actinomycetota</taxon>
        <taxon>Actinomycetes</taxon>
        <taxon>Mycobacteriales</taxon>
        <taxon>Nocardiaceae</taxon>
        <taxon>Nocardia</taxon>
    </lineage>
</organism>
<comment type="caution">
    <text evidence="2">The sequence shown here is derived from an EMBL/GenBank/DDBJ whole genome shotgun (WGS) entry which is preliminary data.</text>
</comment>
<dbReference type="AlphaFoldDB" id="A0A511M7P4"/>
<evidence type="ECO:0000313" key="2">
    <source>
        <dbReference type="EMBL" id="GEM36652.1"/>
    </source>
</evidence>
<name>A0A511M7P4_9NOCA</name>
<dbReference type="RefSeq" id="WP_222594991.1">
    <property type="nucleotide sequence ID" value="NZ_BJXA01000004.1"/>
</dbReference>
<evidence type="ECO:0000256" key="1">
    <source>
        <dbReference type="SAM" id="Phobius"/>
    </source>
</evidence>
<protein>
    <submittedName>
        <fullName evidence="2">Membrane protein</fullName>
    </submittedName>
</protein>
<dbReference type="Pfam" id="PF14248">
    <property type="entry name" value="DUF4345"/>
    <property type="match status" value="1"/>
</dbReference>
<accession>A0A511M7P4</accession>
<gene>
    <name evidence="2" type="ORF">NN4_11710</name>
</gene>
<dbReference type="Proteomes" id="UP000321424">
    <property type="component" value="Unassembled WGS sequence"/>
</dbReference>
<keyword evidence="1" id="KW-0472">Membrane</keyword>
<feature type="transmembrane region" description="Helical" evidence="1">
    <location>
        <begin position="106"/>
        <end position="126"/>
    </location>
</feature>
<reference evidence="2 3" key="1">
    <citation type="submission" date="2019-07" db="EMBL/GenBank/DDBJ databases">
        <title>Whole genome shotgun sequence of Nocardia ninae NBRC 108245.</title>
        <authorList>
            <person name="Hosoyama A."/>
            <person name="Uohara A."/>
            <person name="Ohji S."/>
            <person name="Ichikawa N."/>
        </authorList>
    </citation>
    <scope>NUCLEOTIDE SEQUENCE [LARGE SCALE GENOMIC DNA]</scope>
    <source>
        <strain evidence="2 3">NBRC 108245</strain>
    </source>
</reference>
<proteinExistence type="predicted"/>
<feature type="transmembrane region" description="Helical" evidence="1">
    <location>
        <begin position="47"/>
        <end position="67"/>
    </location>
</feature>
<keyword evidence="1" id="KW-0812">Transmembrane</keyword>
<feature type="transmembrane region" description="Helical" evidence="1">
    <location>
        <begin position="74"/>
        <end position="94"/>
    </location>
</feature>
<sequence>MSIVSIVLIALVALFFAAMGVYGLLRPSQLVDPLGLLADRADARAEVRAVYGGFGIAIAVVLGLAAADVGNLRFGACVAVAAALGGMAVGRIWSGFVESPSAFFPVWFYLVLEVIMAAMLVLAVTVDP</sequence>